<evidence type="ECO:0000256" key="4">
    <source>
        <dbReference type="ARBA" id="ARBA00022737"/>
    </source>
</evidence>
<comment type="similarity">
    <text evidence="2 10">Belongs to the TRAFAC class myosin-kinesin ATPase superfamily. Myosin family.</text>
</comment>
<dbReference type="FunFam" id="1.10.10.820:FF:000011">
    <property type="entry name" value="Myosin 10A, isoform C"/>
    <property type="match status" value="1"/>
</dbReference>
<feature type="domain" description="FERM" evidence="13">
    <location>
        <begin position="3232"/>
        <end position="3551"/>
    </location>
</feature>
<feature type="compositionally biased region" description="Low complexity" evidence="12">
    <location>
        <begin position="2486"/>
        <end position="2498"/>
    </location>
</feature>
<evidence type="ECO:0000259" key="14">
    <source>
        <dbReference type="PROSITE" id="PS51016"/>
    </source>
</evidence>
<dbReference type="InterPro" id="IPR002404">
    <property type="entry name" value="IRS_PTB"/>
</dbReference>
<reference evidence="17" key="1">
    <citation type="submission" date="2015-01" db="EMBL/GenBank/DDBJ databases">
        <authorList>
            <person name="Aksoy S."/>
            <person name="Warren W."/>
            <person name="Wilson R.K."/>
        </authorList>
    </citation>
    <scope>NUCLEOTIDE SEQUENCE [LARGE SCALE GENOMIC DNA]</scope>
    <source>
        <strain evidence="17">IAEA</strain>
    </source>
</reference>
<feature type="compositionally biased region" description="Basic and acidic residues" evidence="12">
    <location>
        <begin position="2850"/>
        <end position="2861"/>
    </location>
</feature>
<keyword evidence="17" id="KW-1185">Reference proteome</keyword>
<dbReference type="InterPro" id="IPR059004">
    <property type="entry name" value="MYO15"/>
</dbReference>
<dbReference type="SMART" id="SM00295">
    <property type="entry name" value="B41"/>
    <property type="match status" value="1"/>
</dbReference>
<dbReference type="InterPro" id="IPR041795">
    <property type="entry name" value="MyoXV_FERM_C"/>
</dbReference>
<dbReference type="PROSITE" id="PS51456">
    <property type="entry name" value="MYOSIN_MOTOR"/>
    <property type="match status" value="1"/>
</dbReference>
<feature type="binding site" evidence="10">
    <location>
        <begin position="200"/>
        <end position="207"/>
    </location>
    <ligand>
        <name>ATP</name>
        <dbReference type="ChEBI" id="CHEBI:30616"/>
    </ligand>
</feature>
<evidence type="ECO:0000313" key="17">
    <source>
        <dbReference type="Proteomes" id="UP000092460"/>
    </source>
</evidence>
<dbReference type="CDD" id="cd01387">
    <property type="entry name" value="MYSc_Myo15"/>
    <property type="match status" value="1"/>
</dbReference>
<feature type="compositionally biased region" description="Pro residues" evidence="12">
    <location>
        <begin position="1662"/>
        <end position="1674"/>
    </location>
</feature>
<dbReference type="Gene3D" id="1.25.40.530">
    <property type="entry name" value="MyTH4 domain"/>
    <property type="match status" value="2"/>
</dbReference>
<dbReference type="SMART" id="SM00139">
    <property type="entry name" value="MyTH4"/>
    <property type="match status" value="2"/>
</dbReference>
<feature type="domain" description="Myosin motor" evidence="15">
    <location>
        <begin position="109"/>
        <end position="794"/>
    </location>
</feature>
<dbReference type="InterPro" id="IPR000299">
    <property type="entry name" value="FERM_domain"/>
</dbReference>
<feature type="compositionally biased region" description="Basic and acidic residues" evidence="12">
    <location>
        <begin position="2045"/>
        <end position="2072"/>
    </location>
</feature>
<feature type="compositionally biased region" description="Basic and acidic residues" evidence="12">
    <location>
        <begin position="1270"/>
        <end position="1283"/>
    </location>
</feature>
<dbReference type="Gene3D" id="1.10.10.820">
    <property type="match status" value="1"/>
</dbReference>
<feature type="compositionally biased region" description="Basic and acidic residues" evidence="12">
    <location>
        <begin position="1311"/>
        <end position="1320"/>
    </location>
</feature>
<evidence type="ECO:0000256" key="11">
    <source>
        <dbReference type="SAM" id="Coils"/>
    </source>
</evidence>
<feature type="compositionally biased region" description="Polar residues" evidence="12">
    <location>
        <begin position="1239"/>
        <end position="1251"/>
    </location>
</feature>
<feature type="region of interest" description="Actin-binding" evidence="10">
    <location>
        <begin position="670"/>
        <end position="692"/>
    </location>
</feature>
<dbReference type="InterPro" id="IPR051567">
    <property type="entry name" value="Unconventional_Myosin_ATPase"/>
</dbReference>
<evidence type="ECO:0000313" key="16">
    <source>
        <dbReference type="EnsemblMetazoa" id="GPPI007973-PA"/>
    </source>
</evidence>
<dbReference type="PROSITE" id="PS51016">
    <property type="entry name" value="MYTH4"/>
    <property type="match status" value="2"/>
</dbReference>
<dbReference type="InterPro" id="IPR036057">
    <property type="entry name" value="MYSc_Myo15"/>
</dbReference>
<feature type="compositionally biased region" description="Low complexity" evidence="12">
    <location>
        <begin position="2949"/>
        <end position="2969"/>
    </location>
</feature>
<keyword evidence="4" id="KW-0677">Repeat</keyword>
<keyword evidence="5 10" id="KW-0547">Nucleotide-binding</keyword>
<sequence>MRIVRFHLEPWQRCGSTTPTSPAASPSVAILSPHVLRRQRPPSVEDFPKPEPSRLHYYTDLDRKIKSRYPQSVKKLSMLCSDVLARHPQTFALQPGEGNLRPRQDLDSSGVEDMTMLDDLHEASLLWNLRLRYDKGLIYTFAGSILIAVNPYKMFPDSYGLEVAKQYAGKPLGNMPPHLFAIGAAAHSALPSPQVVVISGESGSGKTESTKLVMQYLAAVVPGGGSASAVITEQILEAAPLLEAFGNARTTRNDNSSRFGKYLEVYFKNGAIVGAKITQYLLEKSRIVTQAPGERNYHVFYEMLGGLSEPERNKYGLLEADKYFYLNQGATDCAPGRVDWGSLQSAMQVLGVSEGEREGIIRVLASVLHLGNVYFHRRQLRHGQEGVEVGSDAEIKWAAHLLHISAEGLHRALTSRITEARSERLHTPLGIDQALDSRDAFAKALYAGLFNWLVSRINSIVQKGGTHDAHRISILDIFGFEDLAENSFEQLCINYANENLQLYFNKHVFKLEQAEYSRERLEWTPLTWDDNLPVIHLLAKKPVGIFHLLDDESNFPRASDMSFLEKCHYNHALNELYSRPRIGAQEFGITHYAGQVWYCVDGFLDKNRDALRSDVLELLGSSKLQLVVDLTKQLRAQRDSGKTLPKGNNGRFVTMKPRTPTVAARFSDSLQQLLQSMGRCNPWFVRCIKPNNEKLSLKMDMPCVLQQLRYLGMLDTIRIRQRGYPVRLRFQHFVERYRHMMRTPLPRGTPYRELCRILLESMPSTSIEGPDYQLGATRIFLREALHRILETGRSDCLKTAAVVIQKNVRGMLVRRLISRKKVAAIRIQAKWKGYRERKNFQALLKAVLKAQALWRGKLGRKHVEKLRVEHKRRLEAQKAQKEREAKKLARENLERSQLSYLDIPAELAFIYSKIDGWTPLHGDRHLVKVVGTVPGPPVSADLPKDLDQFSFGKFSSVYCNGLRLSPRREPITAPFLTRAASRDQDFQNALAVFKLILRWANDKMMDGNKEKVLSDYIVHKGLSSRGLRDEILVQLCNQVYNADEDQAMRIWQLMALSLSCFQPGPAFSKYLIKFIVDNAPDSIRDIMLKKILRNTGSTNTQACRNFPPSWVEWRAVTRLSDIAVALTLPDDVIQTVAIDSWTTCEEAASLAISTLGISNRGWTVVFDDGKLISDSCGLDYVLDLISEKELCPAFPALRSDLMTTGAKFNRFIMPESETNTPKRPQVPPPEPPKIKVNPISESPISDSNNEQPIRKNSRNLLSRSSALNERYFEQEKTRSKSLDDLLTGNDTDLEPSTEPEPLTELGLSESRLNDRYHSAERLTPNMGKDGGPRYQKSQYAGRRSHAGSHSSKYVDKSEYATRSSAMSDTSEAPSLASHVRRVRVPSQASDVDQFLDDLFSPVLDGSLDELSDARSLAASIRGGKSVEYRDGNDFFEAPFVDEDMLWNVSCLSQKIKGGGEKSGGEANSANLDEYITGLFKPIFVNDAVKVLTEQNDLIETIKGGGGTTHSPQKPTSSFVTSPIIGPISPLLGNSDSLLQIVNIPPDADPAIYQHQVQRAFLQSAMAQNLQIQQQLLAQNQALQTLLSQQDSAAGTTSPPLIPVLAAVQQTPGANNSITTKMNITAAEPQRHIRKQSVKNRISQFSENERNRKASSESNGSLIPPPPPPPMPPPIEIKDPSETRHFLDPYGRAKTVRIGKWRWPPPQDGPQFETEEDFFAFKMRQNQRKTTPQSQLNSSNGSLAGSVMEWEEYEVDNSKSPSPAANMPILATQIVRTQIKVETGSKNINNKPVFEQIQQQTSKITKKSFEIGADRPPPGSVGKLKLSSEMRQRLEQVTAGHSIRSTVSTKSEQRAPAKLEDTRKMMLQQQLSGHFGNVEIAVPDVQSVRSQIERMEGKLSPQPNWPSHVPPAPSIPAPPPPIRPPNVAPPAPPPVPKSPPVQSTKKEENDYRSQNKDVPAFIQRQERDTFGVRHKWNTAEDSKNVYDSWGRSEAAKLDMVYETSFKKEIKHERDRSRSRSRSRDRDDFSESVWDRTEVEGPGSSGSDREREKEREKRERIYEMRQVEREKESNKVYQPAPPKVITATTERSNDYGSTIERKYSYQGTVLEQKRIVCATTVPNNSTPATFRTHMAQKYEKERKRKTSASTTMSQNTRRDEEVDVGDEWPLPAVPAPVLAPSSLKSPANACLTYNRVPWKLRVRKEVFHPNEPIGSPVALDLLFAQVISDVFGITPSLRISPQEKTAAINMLSGHGVTVDTIHSQNVRALVKRHLIDLAREWPLYFARLFPIQGAPQYSDVSIMGISHNGIFLARRDADYLIVVQSMPYSEIQNIITLPRPASLQLNLRNGKIVALHATRAAAIQAMVTSFVQEFRKVTTGETSNRCSSIMSESLRCVKSSPRNQVGQGPAHHNTMPYKFSSIFSKVESLINKMNHDKQQQNRHKLMNGLEDDDKHKMDKIVQSTAINEAPIEYPQCSECETENQLKRNNSNSLDSLNNFSEPESAYNENYENGINSNHDSSINNNNNNSNNNNNNNNNNNANNNNNNNINCINERLSNHDIYTDSDDAEIAHITGTTSAQVHRHFELDQLTDETIREFNEQCSSLSHDSDFYNSWQNEDELEKLQQQRLQITKNNMNEECNSYHGHNDAYNKHNTVEEDTEKHVDNVKDSLQYEDLMKDNNNNNQCLYDRATQEWSDKFDSDSIDEQSAIDLMTGKLPLSSIQQIVNNITQSTNKSSPAATTTATTTATTITTIAVSSQLQNNLCGNGVLNVSKARRSSVASSGSVGRMETILEEPTECKISVKEILARFETMTKSETSDIHKNFVTQIKPTTTLSSGVRAAAQTLNVPIERLESRQSNHREPNNNTSSHTLRNASPLMANIAFEEQQQHHFQQQYRDRDHHSRNLLSDSMDHHLHHNHFNGHSSNDDDDHIIVNRLESSSQEQGLLFTDQQQQQQSQQQQQKQQLQQQHQYPKQMSYLHTGRKVLSNQQQQHAAAGHLRDNPNSNSAANLNQSIGDDHGSGDGGGSGGGNGTGGTTSPSVTRYSLLQFAMQHFRNDRESNERSSNRHYADLVKWQDSPIHAPLLRLPNDLAPLALECFDCILRYCSDIPMEPELSEVKCVYTVLMHCHKYLALRDEVYYQLMKQTTANRSSCPDSAQRGWRLLSILAAYFGCSDALRPYLVEHLTSAASDRRRSCHGTAAVCLTNLRKTARCGGRKNVPSVEEVTAVSAGRSARRQIYRLPGGAERVVNTRCSTVVADVISELCALLGIESEVEQQEFSLYCIVQGDAFTMPLAADEYILDVTTELLKSGQPFYLIFCRSVWHFSLKRDPAPTPLYVEVLFNQVAPDYLEGLLLELPSNGVPMPEVVRDMARIAALLHRAADLSHVPAMKEIKFLLPKPALGVREIRPAQWVGLVQSVWPQIVNLSPGQVKAQFLNVLSAWPLFGSSFFAVKRIWAEEAPHIDENHIWRDLILALNRRGVLFLDPNTHETLQHWPFMEVISTRKVRSENGALFLDMKVGNLMQQRVIRVQTEQAHEISRLVRQYITMAQISQRDK</sequence>
<evidence type="ECO:0000256" key="3">
    <source>
        <dbReference type="ARBA" id="ARBA00022490"/>
    </source>
</evidence>
<keyword evidence="8 10" id="KW-0505">Motor protein</keyword>
<feature type="compositionally biased region" description="Pro residues" evidence="12">
    <location>
        <begin position="1907"/>
        <end position="1938"/>
    </location>
</feature>
<dbReference type="Gene3D" id="1.20.5.190">
    <property type="match status" value="1"/>
</dbReference>
<feature type="compositionally biased region" description="Low complexity" evidence="12">
    <location>
        <begin position="1258"/>
        <end position="1268"/>
    </location>
</feature>
<feature type="coiled-coil region" evidence="11">
    <location>
        <begin position="860"/>
        <end position="896"/>
    </location>
</feature>
<feature type="compositionally biased region" description="Gly residues" evidence="12">
    <location>
        <begin position="3020"/>
        <end position="3033"/>
    </location>
</feature>
<accession>A0A1B0ATG6</accession>
<evidence type="ECO:0000256" key="10">
    <source>
        <dbReference type="PROSITE-ProRule" id="PRU00782"/>
    </source>
</evidence>
<dbReference type="InterPro" id="IPR036961">
    <property type="entry name" value="Kinesin_motor_dom_sf"/>
</dbReference>
<dbReference type="GO" id="GO:0005737">
    <property type="term" value="C:cytoplasm"/>
    <property type="evidence" value="ECO:0007669"/>
    <property type="project" value="UniProtKB-ARBA"/>
</dbReference>
<dbReference type="PROSITE" id="PS50057">
    <property type="entry name" value="FERM_3"/>
    <property type="match status" value="1"/>
</dbReference>
<feature type="region of interest" description="Disordered" evidence="12">
    <location>
        <begin position="2486"/>
        <end position="2544"/>
    </location>
</feature>
<feature type="compositionally biased region" description="Basic and acidic residues" evidence="12">
    <location>
        <begin position="2003"/>
        <end position="2037"/>
    </location>
</feature>
<feature type="region of interest" description="Disordered" evidence="12">
    <location>
        <begin position="2946"/>
        <end position="2971"/>
    </location>
</feature>
<dbReference type="PANTHER" id="PTHR22692:SF26">
    <property type="entry name" value="SH3 DOMAIN-CONTAINING PROTEIN"/>
    <property type="match status" value="1"/>
</dbReference>
<dbReference type="GO" id="GO:0030182">
    <property type="term" value="P:neuron differentiation"/>
    <property type="evidence" value="ECO:0007669"/>
    <property type="project" value="UniProtKB-ARBA"/>
</dbReference>
<dbReference type="EMBL" id="JXJN01003301">
    <property type="status" value="NOT_ANNOTATED_CDS"/>
    <property type="molecule type" value="Genomic_DNA"/>
</dbReference>
<dbReference type="InterPro" id="IPR000857">
    <property type="entry name" value="MyTH4_dom"/>
</dbReference>
<evidence type="ECO:0000259" key="13">
    <source>
        <dbReference type="PROSITE" id="PS50057"/>
    </source>
</evidence>
<evidence type="ECO:0000256" key="5">
    <source>
        <dbReference type="ARBA" id="ARBA00022741"/>
    </source>
</evidence>
<evidence type="ECO:0000256" key="6">
    <source>
        <dbReference type="ARBA" id="ARBA00022840"/>
    </source>
</evidence>
<dbReference type="SMART" id="SM00242">
    <property type="entry name" value="MYSc"/>
    <property type="match status" value="1"/>
</dbReference>
<dbReference type="CDD" id="cd23767">
    <property type="entry name" value="IQCD"/>
    <property type="match status" value="1"/>
</dbReference>
<feature type="compositionally biased region" description="Polar residues" evidence="12">
    <location>
        <begin position="1360"/>
        <end position="1372"/>
    </location>
</feature>
<dbReference type="Pfam" id="PF00784">
    <property type="entry name" value="MyTH4"/>
    <property type="match status" value="2"/>
</dbReference>
<evidence type="ECO:0000256" key="9">
    <source>
        <dbReference type="ARBA" id="ARBA00023203"/>
    </source>
</evidence>
<dbReference type="SUPFAM" id="SSF50729">
    <property type="entry name" value="PH domain-like"/>
    <property type="match status" value="1"/>
</dbReference>
<dbReference type="GO" id="GO:0009887">
    <property type="term" value="P:animal organ morphogenesis"/>
    <property type="evidence" value="ECO:0007669"/>
    <property type="project" value="UniProtKB-ARBA"/>
</dbReference>
<feature type="region of interest" description="Disordered" evidence="12">
    <location>
        <begin position="2985"/>
        <end position="3037"/>
    </location>
</feature>
<evidence type="ECO:0000256" key="12">
    <source>
        <dbReference type="SAM" id="MobiDB-lite"/>
    </source>
</evidence>
<keyword evidence="7 10" id="KW-0518">Myosin</keyword>
<proteinExistence type="inferred from homology"/>
<dbReference type="Pfam" id="PF26570">
    <property type="entry name" value="MYO15"/>
    <property type="match status" value="1"/>
</dbReference>
<dbReference type="CDD" id="cd13201">
    <property type="entry name" value="FERM_C_MyoXV"/>
    <property type="match status" value="1"/>
</dbReference>
<dbReference type="InterPro" id="IPR000048">
    <property type="entry name" value="IQ_motif_EF-hand-BS"/>
</dbReference>
<feature type="region of interest" description="Disordered" evidence="12">
    <location>
        <begin position="2135"/>
        <end position="2161"/>
    </location>
</feature>
<feature type="compositionally biased region" description="Polar residues" evidence="12">
    <location>
        <begin position="3000"/>
        <end position="3013"/>
    </location>
</feature>
<protein>
    <recommendedName>
        <fullName evidence="18">Myosin motor domain-containing protein</fullName>
    </recommendedName>
</protein>
<feature type="domain" description="MyTH4" evidence="14">
    <location>
        <begin position="966"/>
        <end position="1117"/>
    </location>
</feature>
<dbReference type="Gene3D" id="2.30.29.30">
    <property type="entry name" value="Pleckstrin-homology domain (PH domain)/Phosphotyrosine-binding domain (PTB)"/>
    <property type="match status" value="1"/>
</dbReference>
<evidence type="ECO:0000256" key="8">
    <source>
        <dbReference type="ARBA" id="ARBA00023175"/>
    </source>
</evidence>
<feature type="region of interest" description="Disordered" evidence="12">
    <location>
        <begin position="2850"/>
        <end position="2870"/>
    </location>
</feature>
<dbReference type="InterPro" id="IPR027417">
    <property type="entry name" value="P-loop_NTPase"/>
</dbReference>
<dbReference type="GO" id="GO:0003779">
    <property type="term" value="F:actin binding"/>
    <property type="evidence" value="ECO:0007669"/>
    <property type="project" value="UniProtKB-KW"/>
</dbReference>
<feature type="compositionally biased region" description="Basic and acidic residues" evidence="12">
    <location>
        <begin position="1963"/>
        <end position="1983"/>
    </location>
</feature>
<keyword evidence="6 10" id="KW-0067">ATP-binding</keyword>
<dbReference type="InterPro" id="IPR011993">
    <property type="entry name" value="PH-like_dom_sf"/>
</dbReference>
<feature type="region of interest" description="Disordered" evidence="12">
    <location>
        <begin position="1213"/>
        <end position="1375"/>
    </location>
</feature>
<dbReference type="GO" id="GO:0016459">
    <property type="term" value="C:myosin complex"/>
    <property type="evidence" value="ECO:0007669"/>
    <property type="project" value="UniProtKB-KW"/>
</dbReference>
<name>A0A1B0ATG6_9MUSC</name>
<evidence type="ECO:0000259" key="15">
    <source>
        <dbReference type="PROSITE" id="PS51456"/>
    </source>
</evidence>
<dbReference type="GO" id="GO:0005524">
    <property type="term" value="F:ATP binding"/>
    <property type="evidence" value="ECO:0007669"/>
    <property type="project" value="UniProtKB-UniRule"/>
</dbReference>
<evidence type="ECO:0000256" key="1">
    <source>
        <dbReference type="ARBA" id="ARBA00004496"/>
    </source>
</evidence>
<dbReference type="Pfam" id="PF00612">
    <property type="entry name" value="IQ"/>
    <property type="match status" value="2"/>
</dbReference>
<evidence type="ECO:0008006" key="18">
    <source>
        <dbReference type="Google" id="ProtNLM"/>
    </source>
</evidence>
<dbReference type="Pfam" id="PF00063">
    <property type="entry name" value="Myosin_head"/>
    <property type="match status" value="1"/>
</dbReference>
<organism evidence="16 17">
    <name type="scientific">Glossina palpalis gambiensis</name>
    <dbReference type="NCBI Taxonomy" id="67801"/>
    <lineage>
        <taxon>Eukaryota</taxon>
        <taxon>Metazoa</taxon>
        <taxon>Ecdysozoa</taxon>
        <taxon>Arthropoda</taxon>
        <taxon>Hexapoda</taxon>
        <taxon>Insecta</taxon>
        <taxon>Pterygota</taxon>
        <taxon>Neoptera</taxon>
        <taxon>Endopterygota</taxon>
        <taxon>Diptera</taxon>
        <taxon>Brachycera</taxon>
        <taxon>Muscomorpha</taxon>
        <taxon>Hippoboscoidea</taxon>
        <taxon>Glossinidae</taxon>
        <taxon>Glossina</taxon>
    </lineage>
</organism>
<dbReference type="Proteomes" id="UP000092460">
    <property type="component" value="Unassembled WGS sequence"/>
</dbReference>
<feature type="compositionally biased region" description="Low complexity" evidence="12">
    <location>
        <begin position="2510"/>
        <end position="2544"/>
    </location>
</feature>
<dbReference type="EnsemblMetazoa" id="GPPI007973-RA">
    <property type="protein sequence ID" value="GPPI007973-PA"/>
    <property type="gene ID" value="GPPI007973"/>
</dbReference>
<keyword evidence="3" id="KW-0963">Cytoplasm</keyword>
<dbReference type="PROSITE" id="PS50096">
    <property type="entry name" value="IQ"/>
    <property type="match status" value="3"/>
</dbReference>
<feature type="region of interest" description="Disordered" evidence="12">
    <location>
        <begin position="1623"/>
        <end position="1679"/>
    </location>
</feature>
<keyword evidence="11" id="KW-0175">Coiled coil</keyword>
<keyword evidence="9 10" id="KW-0009">Actin-binding</keyword>
<dbReference type="SUPFAM" id="SSF52540">
    <property type="entry name" value="P-loop containing nucleoside triphosphate hydrolases"/>
    <property type="match status" value="1"/>
</dbReference>
<dbReference type="InterPro" id="IPR038185">
    <property type="entry name" value="MyTH4_dom_sf"/>
</dbReference>
<dbReference type="InterPro" id="IPR001609">
    <property type="entry name" value="Myosin_head_motor_dom-like"/>
</dbReference>
<dbReference type="VEuPathDB" id="VectorBase:GPPI007973"/>
<dbReference type="Gene3D" id="3.40.850.10">
    <property type="entry name" value="Kinesin motor domain"/>
    <property type="match status" value="1"/>
</dbReference>
<dbReference type="SMART" id="SM00015">
    <property type="entry name" value="IQ"/>
    <property type="match status" value="3"/>
</dbReference>
<dbReference type="GO" id="GO:0003774">
    <property type="term" value="F:cytoskeletal motor activity"/>
    <property type="evidence" value="ECO:0007669"/>
    <property type="project" value="UniProtKB-UniRule"/>
</dbReference>
<feature type="region of interest" description="Disordered" evidence="12">
    <location>
        <begin position="1892"/>
        <end position="2075"/>
    </location>
</feature>
<reference evidence="16" key="2">
    <citation type="submission" date="2020-05" db="UniProtKB">
        <authorList>
            <consortium name="EnsemblMetazoa"/>
        </authorList>
    </citation>
    <scope>IDENTIFICATION</scope>
    <source>
        <strain evidence="16">IAEA</strain>
    </source>
</reference>
<dbReference type="InterPro" id="IPR019749">
    <property type="entry name" value="Band_41_domain"/>
</dbReference>
<dbReference type="STRING" id="67801.A0A1B0ATG6"/>
<evidence type="ECO:0000256" key="2">
    <source>
        <dbReference type="ARBA" id="ARBA00008314"/>
    </source>
</evidence>
<dbReference type="PRINTS" id="PR00193">
    <property type="entry name" value="MYOSINHEAVY"/>
</dbReference>
<dbReference type="InterPro" id="IPR019748">
    <property type="entry name" value="FERM_central"/>
</dbReference>
<evidence type="ECO:0000256" key="7">
    <source>
        <dbReference type="ARBA" id="ARBA00023123"/>
    </source>
</evidence>
<dbReference type="Gene3D" id="1.20.58.530">
    <property type="match status" value="1"/>
</dbReference>
<dbReference type="Gene3D" id="1.20.120.720">
    <property type="entry name" value="Myosin VI head, motor domain, U50 subdomain"/>
    <property type="match status" value="1"/>
</dbReference>
<feature type="domain" description="MyTH4" evidence="14">
    <location>
        <begin position="3073"/>
        <end position="3227"/>
    </location>
</feature>
<comment type="subcellular location">
    <subcellularLocation>
        <location evidence="1">Cytoplasm</location>
    </subcellularLocation>
</comment>
<feature type="region of interest" description="Disordered" evidence="12">
    <location>
        <begin position="1835"/>
        <end position="1855"/>
    </location>
</feature>
<feature type="compositionally biased region" description="Basic and acidic residues" evidence="12">
    <location>
        <begin position="1943"/>
        <end position="1954"/>
    </location>
</feature>
<dbReference type="CDD" id="cd14473">
    <property type="entry name" value="FERM_B-lobe"/>
    <property type="match status" value="1"/>
</dbReference>
<dbReference type="Gene3D" id="6.20.240.20">
    <property type="match status" value="1"/>
</dbReference>
<dbReference type="GO" id="GO:0071944">
    <property type="term" value="C:cell periphery"/>
    <property type="evidence" value="ECO:0007669"/>
    <property type="project" value="UniProtKB-ARBA"/>
</dbReference>
<feature type="compositionally biased region" description="Low complexity" evidence="12">
    <location>
        <begin position="1298"/>
        <end position="1310"/>
    </location>
</feature>
<dbReference type="PANTHER" id="PTHR22692">
    <property type="entry name" value="MYOSIN VII, XV"/>
    <property type="match status" value="1"/>
</dbReference>
<dbReference type="Pfam" id="PF02174">
    <property type="entry name" value="IRS"/>
    <property type="match status" value="1"/>
</dbReference>